<keyword evidence="2 6" id="KW-0378">Hydrolase</keyword>
<evidence type="ECO:0000256" key="1">
    <source>
        <dbReference type="ARBA" id="ARBA00004370"/>
    </source>
</evidence>
<dbReference type="EMBL" id="SNZP01000007">
    <property type="protein sequence ID" value="TDR79677.1"/>
    <property type="molecule type" value="Genomic_DNA"/>
</dbReference>
<feature type="chain" id="PRO_5020266604" evidence="7">
    <location>
        <begin position="23"/>
        <end position="741"/>
    </location>
</feature>
<evidence type="ECO:0000256" key="6">
    <source>
        <dbReference type="PROSITE-ProRule" id="PRU01161"/>
    </source>
</evidence>
<comment type="caution">
    <text evidence="9">The sequence shown here is derived from an EMBL/GenBank/DDBJ whole genome shotgun (WGS) entry which is preliminary data.</text>
</comment>
<dbReference type="InterPro" id="IPR000184">
    <property type="entry name" value="Bac_surfAg_D15"/>
</dbReference>
<keyword evidence="10" id="KW-1185">Reference proteome</keyword>
<dbReference type="Pfam" id="PF01103">
    <property type="entry name" value="Omp85"/>
    <property type="match status" value="1"/>
</dbReference>
<organism evidence="9 10">
    <name type="scientific">Paludibacterium purpuratum</name>
    <dbReference type="NCBI Taxonomy" id="1144873"/>
    <lineage>
        <taxon>Bacteria</taxon>
        <taxon>Pseudomonadati</taxon>
        <taxon>Pseudomonadota</taxon>
        <taxon>Betaproteobacteria</taxon>
        <taxon>Neisseriales</taxon>
        <taxon>Chromobacteriaceae</taxon>
        <taxon>Paludibacterium</taxon>
    </lineage>
</organism>
<evidence type="ECO:0000256" key="7">
    <source>
        <dbReference type="SAM" id="SignalP"/>
    </source>
</evidence>
<feature type="short sequence motif" description="GXSXG" evidence="6">
    <location>
        <begin position="67"/>
        <end position="71"/>
    </location>
</feature>
<dbReference type="GO" id="GO:0016042">
    <property type="term" value="P:lipid catabolic process"/>
    <property type="evidence" value="ECO:0007669"/>
    <property type="project" value="UniProtKB-UniRule"/>
</dbReference>
<evidence type="ECO:0000313" key="10">
    <source>
        <dbReference type="Proteomes" id="UP000295611"/>
    </source>
</evidence>
<dbReference type="AlphaFoldDB" id="A0A4R7B7W3"/>
<keyword evidence="7" id="KW-0732">Signal</keyword>
<keyword evidence="5" id="KW-0472">Membrane</keyword>
<dbReference type="InterPro" id="IPR050301">
    <property type="entry name" value="NTE"/>
</dbReference>
<keyword evidence="4 6" id="KW-0443">Lipid metabolism</keyword>
<keyword evidence="3 6" id="KW-0442">Lipid degradation</keyword>
<protein>
    <submittedName>
        <fullName evidence="9">NTE family protein</fullName>
    </submittedName>
</protein>
<feature type="active site" description="Nucleophile" evidence="6">
    <location>
        <position position="69"/>
    </location>
</feature>
<dbReference type="PANTHER" id="PTHR14226">
    <property type="entry name" value="NEUROPATHY TARGET ESTERASE/SWISS CHEESE D.MELANOGASTER"/>
    <property type="match status" value="1"/>
</dbReference>
<evidence type="ECO:0000259" key="8">
    <source>
        <dbReference type="PROSITE" id="PS51635"/>
    </source>
</evidence>
<evidence type="ECO:0000256" key="2">
    <source>
        <dbReference type="ARBA" id="ARBA00022801"/>
    </source>
</evidence>
<dbReference type="PROSITE" id="PS51635">
    <property type="entry name" value="PNPLA"/>
    <property type="match status" value="1"/>
</dbReference>
<name>A0A4R7B7W3_9NEIS</name>
<feature type="domain" description="PNPLA" evidence="8">
    <location>
        <begin position="36"/>
        <end position="227"/>
    </location>
</feature>
<accession>A0A4R7B7W3</accession>
<comment type="subcellular location">
    <subcellularLocation>
        <location evidence="1">Membrane</location>
    </subcellularLocation>
</comment>
<proteinExistence type="predicted"/>
<dbReference type="InterPro" id="IPR016035">
    <property type="entry name" value="Acyl_Trfase/lysoPLipase"/>
</dbReference>
<dbReference type="RefSeq" id="WP_166642221.1">
    <property type="nucleotide sequence ID" value="NZ_SNZP01000007.1"/>
</dbReference>
<dbReference type="GO" id="GO:0016787">
    <property type="term" value="F:hydrolase activity"/>
    <property type="evidence" value="ECO:0007669"/>
    <property type="project" value="UniProtKB-UniRule"/>
</dbReference>
<dbReference type="CDD" id="cd07205">
    <property type="entry name" value="Pat_PNPLA6_PNPLA7_NTE1_like"/>
    <property type="match status" value="1"/>
</dbReference>
<dbReference type="Pfam" id="PF01734">
    <property type="entry name" value="Patatin"/>
    <property type="match status" value="1"/>
</dbReference>
<dbReference type="SUPFAM" id="SSF52151">
    <property type="entry name" value="FabD/lysophospholipase-like"/>
    <property type="match status" value="1"/>
</dbReference>
<dbReference type="Gene3D" id="3.40.1090.10">
    <property type="entry name" value="Cytosolic phospholipase A2 catalytic domain"/>
    <property type="match status" value="2"/>
</dbReference>
<dbReference type="Proteomes" id="UP000295611">
    <property type="component" value="Unassembled WGS sequence"/>
</dbReference>
<reference evidence="9 10" key="1">
    <citation type="submission" date="2019-03" db="EMBL/GenBank/DDBJ databases">
        <title>Genomic Encyclopedia of Type Strains, Phase III (KMG-III): the genomes of soil and plant-associated and newly described type strains.</title>
        <authorList>
            <person name="Whitman W."/>
        </authorList>
    </citation>
    <scope>NUCLEOTIDE SEQUENCE [LARGE SCALE GENOMIC DNA]</scope>
    <source>
        <strain evidence="9 10">CECT 8976</strain>
    </source>
</reference>
<feature type="short sequence motif" description="GXGXXG" evidence="6">
    <location>
        <begin position="40"/>
        <end position="45"/>
    </location>
</feature>
<dbReference type="PANTHER" id="PTHR14226:SF29">
    <property type="entry name" value="NEUROPATHY TARGET ESTERASE SWS"/>
    <property type="match status" value="1"/>
</dbReference>
<dbReference type="GO" id="GO:0019867">
    <property type="term" value="C:outer membrane"/>
    <property type="evidence" value="ECO:0007669"/>
    <property type="project" value="InterPro"/>
</dbReference>
<dbReference type="InterPro" id="IPR002641">
    <property type="entry name" value="PNPLA_dom"/>
</dbReference>
<evidence type="ECO:0000313" key="9">
    <source>
        <dbReference type="EMBL" id="TDR79677.1"/>
    </source>
</evidence>
<feature type="short sequence motif" description="DGA/G" evidence="6">
    <location>
        <begin position="214"/>
        <end position="216"/>
    </location>
</feature>
<feature type="active site" description="Proton acceptor" evidence="6">
    <location>
        <position position="214"/>
    </location>
</feature>
<feature type="signal peptide" evidence="7">
    <location>
        <begin position="1"/>
        <end position="22"/>
    </location>
</feature>
<evidence type="ECO:0000256" key="5">
    <source>
        <dbReference type="ARBA" id="ARBA00023136"/>
    </source>
</evidence>
<evidence type="ECO:0000256" key="4">
    <source>
        <dbReference type="ARBA" id="ARBA00023098"/>
    </source>
</evidence>
<gene>
    <name evidence="9" type="ORF">DFP86_10740</name>
</gene>
<sequence>MIRYFRCALFALLSLSSSWVLAENMPAPAVPPRIGVVLGGGGARGFAHLGVLRELEKLHIPISCIAGTSAGALIGGMYANGLSLDEMQQSFKEADWSAMLSGKPSRAQVPYERKSDDYRNYFDLTFGVRDGAFRVPRSAINSQDVDLYIRALTRDRVVDSFDRLPIPFRAVATDLSNGDAVVFDRGALAIALRASMAVPGVFDPVSDQGRLLVDGGLARNLPIEDLKHRCADHLIVVDVGTPLLKTDQIHTLFDVLAQTSNLMVTRNASQQKTLLDDQDVVIRPDLTGFSSAAFVNNQAIIARGVSAVDPVRERLKAWAVSPQAYAAWHARLVPPPSPKIDHIRVEGSGASFINPEQLTKTLGNDTGSDGSLDSARQQLRTLFAGGDFDSLTYRVEDVDGRHIMQVMPVERSIGPNQLRFGLNLKNSTVGDASVTFLGSSLSTWLNASGATWRNDLQLGSDTLLRSELYQPLALGSPVFLAAQGHYKEEPWPFYDANHLKYAELTLAETGGELDVGVALGQYGQLRGGPYWLQYQPRVSMGALQPSQVGLDQKATEAGLHLSAVADQFDNPRWPRSGYFFDGSLRYSMPAWHGIDTRYYGLTAEDVMTLGDVTWRLTGKLKGNLIGANPNRFAMPQFLGGFLNMSGYQQDELYGDRISLGRLMVYWRAATLPSAFGSGIYAGASLELGKVWNRNFGDENTGWLPGGSVFLGADTLLGPFFIGVGTARGGRPIGYMYLGLDY</sequence>
<dbReference type="Gene3D" id="2.40.160.50">
    <property type="entry name" value="membrane protein fhac: a member of the omp85/tpsb transporter family"/>
    <property type="match status" value="1"/>
</dbReference>
<evidence type="ECO:0000256" key="3">
    <source>
        <dbReference type="ARBA" id="ARBA00022963"/>
    </source>
</evidence>